<accession>A0ABN9TSB5</accession>
<sequence>MMPRLQTRTSGIAPWSCSILLLASATPWWEYSKGTGKYAETNICEKWIAKWTCTSRVAGVINLELQTLRGLVGMLQRGGGDTTKQVETGIDSKIDEPINALLCQALVPKEAIPNATCPWQEDCSVHVG</sequence>
<organism evidence="2 3">
    <name type="scientific">Prorocentrum cordatum</name>
    <dbReference type="NCBI Taxonomy" id="2364126"/>
    <lineage>
        <taxon>Eukaryota</taxon>
        <taxon>Sar</taxon>
        <taxon>Alveolata</taxon>
        <taxon>Dinophyceae</taxon>
        <taxon>Prorocentrales</taxon>
        <taxon>Prorocentraceae</taxon>
        <taxon>Prorocentrum</taxon>
    </lineage>
</organism>
<protein>
    <submittedName>
        <fullName evidence="2">Uncharacterized protein</fullName>
    </submittedName>
</protein>
<evidence type="ECO:0000256" key="1">
    <source>
        <dbReference type="SAM" id="SignalP"/>
    </source>
</evidence>
<name>A0ABN9TSB5_9DINO</name>
<evidence type="ECO:0000313" key="2">
    <source>
        <dbReference type="EMBL" id="CAK0849059.1"/>
    </source>
</evidence>
<gene>
    <name evidence="2" type="ORF">PCOR1329_LOCUS41834</name>
</gene>
<feature type="chain" id="PRO_5045037019" evidence="1">
    <location>
        <begin position="26"/>
        <end position="128"/>
    </location>
</feature>
<evidence type="ECO:0000313" key="3">
    <source>
        <dbReference type="Proteomes" id="UP001189429"/>
    </source>
</evidence>
<dbReference type="Proteomes" id="UP001189429">
    <property type="component" value="Unassembled WGS sequence"/>
</dbReference>
<dbReference type="EMBL" id="CAUYUJ010015029">
    <property type="protein sequence ID" value="CAK0849059.1"/>
    <property type="molecule type" value="Genomic_DNA"/>
</dbReference>
<reference evidence="2" key="1">
    <citation type="submission" date="2023-10" db="EMBL/GenBank/DDBJ databases">
        <authorList>
            <person name="Chen Y."/>
            <person name="Shah S."/>
            <person name="Dougan E. K."/>
            <person name="Thang M."/>
            <person name="Chan C."/>
        </authorList>
    </citation>
    <scope>NUCLEOTIDE SEQUENCE [LARGE SCALE GENOMIC DNA]</scope>
</reference>
<proteinExistence type="predicted"/>
<keyword evidence="3" id="KW-1185">Reference proteome</keyword>
<feature type="signal peptide" evidence="1">
    <location>
        <begin position="1"/>
        <end position="25"/>
    </location>
</feature>
<comment type="caution">
    <text evidence="2">The sequence shown here is derived from an EMBL/GenBank/DDBJ whole genome shotgun (WGS) entry which is preliminary data.</text>
</comment>
<keyword evidence="1" id="KW-0732">Signal</keyword>